<dbReference type="CDD" id="cd00075">
    <property type="entry name" value="HATPase"/>
    <property type="match status" value="1"/>
</dbReference>
<feature type="transmembrane region" description="Helical" evidence="13">
    <location>
        <begin position="325"/>
        <end position="358"/>
    </location>
</feature>
<proteinExistence type="inferred from homology"/>
<dbReference type="InterPro" id="IPR001789">
    <property type="entry name" value="Sig_transdc_resp-reg_receiver"/>
</dbReference>
<organism evidence="17 18">
    <name type="scientific">Thalassotalea algicola</name>
    <dbReference type="NCBI Taxonomy" id="2716224"/>
    <lineage>
        <taxon>Bacteria</taxon>
        <taxon>Pseudomonadati</taxon>
        <taxon>Pseudomonadota</taxon>
        <taxon>Gammaproteobacteria</taxon>
        <taxon>Alteromonadales</taxon>
        <taxon>Colwelliaceae</taxon>
        <taxon>Thalassotalea</taxon>
    </lineage>
</organism>
<feature type="transmembrane region" description="Helical" evidence="13">
    <location>
        <begin position="12"/>
        <end position="30"/>
    </location>
</feature>
<dbReference type="NCBIfam" id="TIGR00229">
    <property type="entry name" value="sensory_box"/>
    <property type="match status" value="1"/>
</dbReference>
<evidence type="ECO:0000259" key="16">
    <source>
        <dbReference type="PROSITE" id="PS50112"/>
    </source>
</evidence>
<dbReference type="CDD" id="cd00156">
    <property type="entry name" value="REC"/>
    <property type="match status" value="1"/>
</dbReference>
<feature type="transmembrane region" description="Helical" evidence="13">
    <location>
        <begin position="410"/>
        <end position="432"/>
    </location>
</feature>
<dbReference type="PROSITE" id="PS50283">
    <property type="entry name" value="NA_SOLUT_SYMP_3"/>
    <property type="match status" value="1"/>
</dbReference>
<dbReference type="InterPro" id="IPR011006">
    <property type="entry name" value="CheY-like_superfamily"/>
</dbReference>
<dbReference type="InterPro" id="IPR038377">
    <property type="entry name" value="Na/Glc_symporter_sf"/>
</dbReference>
<feature type="transmembrane region" description="Helical" evidence="13">
    <location>
        <begin position="279"/>
        <end position="305"/>
    </location>
</feature>
<evidence type="ECO:0000256" key="13">
    <source>
        <dbReference type="SAM" id="Phobius"/>
    </source>
</evidence>
<keyword evidence="6" id="KW-0808">Transferase</keyword>
<keyword evidence="9 13" id="KW-1133">Transmembrane helix</keyword>
<dbReference type="GO" id="GO:0022857">
    <property type="term" value="F:transmembrane transporter activity"/>
    <property type="evidence" value="ECO:0007669"/>
    <property type="project" value="InterPro"/>
</dbReference>
<feature type="domain" description="PAS" evidence="16">
    <location>
        <begin position="615"/>
        <end position="652"/>
    </location>
</feature>
<dbReference type="AlphaFoldDB" id="A0A7Y0LC31"/>
<dbReference type="SUPFAM" id="SSF47384">
    <property type="entry name" value="Homodimeric domain of signal transducing histidine kinase"/>
    <property type="match status" value="1"/>
</dbReference>
<evidence type="ECO:0000256" key="10">
    <source>
        <dbReference type="ARBA" id="ARBA00023136"/>
    </source>
</evidence>
<dbReference type="PANTHER" id="PTHR43047:SF9">
    <property type="entry name" value="HISTIDINE KINASE"/>
    <property type="match status" value="1"/>
</dbReference>
<evidence type="ECO:0000256" key="7">
    <source>
        <dbReference type="ARBA" id="ARBA00022692"/>
    </source>
</evidence>
<evidence type="ECO:0000256" key="11">
    <source>
        <dbReference type="PROSITE-ProRule" id="PRU00169"/>
    </source>
</evidence>
<evidence type="ECO:0000256" key="2">
    <source>
        <dbReference type="ARBA" id="ARBA00004141"/>
    </source>
</evidence>
<dbReference type="CDD" id="cd00082">
    <property type="entry name" value="HisKA"/>
    <property type="match status" value="1"/>
</dbReference>
<feature type="transmembrane region" description="Helical" evidence="13">
    <location>
        <begin position="71"/>
        <end position="91"/>
    </location>
</feature>
<keyword evidence="8" id="KW-0418">Kinase</keyword>
<feature type="domain" description="Histidine kinase" evidence="14">
    <location>
        <begin position="777"/>
        <end position="988"/>
    </location>
</feature>
<dbReference type="Pfam" id="PF00072">
    <property type="entry name" value="Response_reg"/>
    <property type="match status" value="1"/>
</dbReference>
<reference evidence="17 18" key="1">
    <citation type="submission" date="2020-04" db="EMBL/GenBank/DDBJ databases">
        <title>Thalassotalea sp. M1531, isolated from the surface of marine red alga.</title>
        <authorList>
            <person name="Pang L."/>
            <person name="Lu D.-C."/>
        </authorList>
    </citation>
    <scope>NUCLEOTIDE SEQUENCE [LARGE SCALE GENOMIC DNA]</scope>
    <source>
        <strain evidence="17 18">M1531</strain>
    </source>
</reference>
<comment type="catalytic activity">
    <reaction evidence="1">
        <text>ATP + protein L-histidine = ADP + protein N-phospho-L-histidine.</text>
        <dbReference type="EC" id="2.7.13.3"/>
    </reaction>
</comment>
<comment type="caution">
    <text evidence="17">The sequence shown here is derived from an EMBL/GenBank/DDBJ whole genome shotgun (WGS) entry which is preliminary data.</text>
</comment>
<dbReference type="CDD" id="cd00130">
    <property type="entry name" value="PAS"/>
    <property type="match status" value="1"/>
</dbReference>
<dbReference type="GO" id="GO:0000155">
    <property type="term" value="F:phosphorelay sensor kinase activity"/>
    <property type="evidence" value="ECO:0007669"/>
    <property type="project" value="InterPro"/>
</dbReference>
<evidence type="ECO:0000313" key="18">
    <source>
        <dbReference type="Proteomes" id="UP000568664"/>
    </source>
</evidence>
<dbReference type="SMART" id="SM00387">
    <property type="entry name" value="HATPase_c"/>
    <property type="match status" value="1"/>
</dbReference>
<dbReference type="RefSeq" id="WP_169075150.1">
    <property type="nucleotide sequence ID" value="NZ_JABBXH010000003.1"/>
</dbReference>
<dbReference type="Gene3D" id="1.20.1730.10">
    <property type="entry name" value="Sodium/glucose cotransporter"/>
    <property type="match status" value="1"/>
</dbReference>
<keyword evidence="10 13" id="KW-0472">Membrane</keyword>
<feature type="transmembrane region" description="Helical" evidence="13">
    <location>
        <begin position="188"/>
        <end position="215"/>
    </location>
</feature>
<protein>
    <recommendedName>
        <fullName evidence="4">histidine kinase</fullName>
        <ecNumber evidence="4">2.7.13.3</ecNumber>
    </recommendedName>
</protein>
<dbReference type="SUPFAM" id="SSF52172">
    <property type="entry name" value="CheY-like"/>
    <property type="match status" value="1"/>
</dbReference>
<dbReference type="Gene3D" id="3.40.50.2300">
    <property type="match status" value="1"/>
</dbReference>
<comment type="similarity">
    <text evidence="3">Belongs to the sodium:solute symporter (SSF) (TC 2.A.21) family.</text>
</comment>
<evidence type="ECO:0000256" key="3">
    <source>
        <dbReference type="ARBA" id="ARBA00006434"/>
    </source>
</evidence>
<dbReference type="Pfam" id="PF12860">
    <property type="entry name" value="PAS_7"/>
    <property type="match status" value="1"/>
</dbReference>
<evidence type="ECO:0000256" key="5">
    <source>
        <dbReference type="ARBA" id="ARBA00022553"/>
    </source>
</evidence>
<feature type="transmembrane region" description="Helical" evidence="13">
    <location>
        <begin position="157"/>
        <end position="176"/>
    </location>
</feature>
<dbReference type="Gene3D" id="3.30.450.20">
    <property type="entry name" value="PAS domain"/>
    <property type="match status" value="1"/>
</dbReference>
<dbReference type="InterPro" id="IPR003661">
    <property type="entry name" value="HisK_dim/P_dom"/>
</dbReference>
<feature type="domain" description="Response regulatory" evidence="15">
    <location>
        <begin position="1012"/>
        <end position="1129"/>
    </location>
</feature>
<dbReference type="InterPro" id="IPR000014">
    <property type="entry name" value="PAS"/>
</dbReference>
<name>A0A7Y0LC31_9GAMM</name>
<feature type="transmembrane region" description="Helical" evidence="13">
    <location>
        <begin position="119"/>
        <end position="137"/>
    </location>
</feature>
<dbReference type="SUPFAM" id="SSF55874">
    <property type="entry name" value="ATPase domain of HSP90 chaperone/DNA topoisomerase II/histidine kinase"/>
    <property type="match status" value="1"/>
</dbReference>
<accession>A0A7Y0LC31</accession>
<dbReference type="Gene3D" id="3.30.565.10">
    <property type="entry name" value="Histidine kinase-like ATPase, C-terminal domain"/>
    <property type="match status" value="1"/>
</dbReference>
<dbReference type="SMART" id="SM00388">
    <property type="entry name" value="HisKA"/>
    <property type="match status" value="1"/>
</dbReference>
<dbReference type="FunFam" id="1.10.287.130:FF:000063">
    <property type="entry name" value="Hybrid sensor histidine kinase/response regulator"/>
    <property type="match status" value="1"/>
</dbReference>
<dbReference type="InterPro" id="IPR035965">
    <property type="entry name" value="PAS-like_dom_sf"/>
</dbReference>
<feature type="transmembrane region" description="Helical" evidence="13">
    <location>
        <begin position="379"/>
        <end position="398"/>
    </location>
</feature>
<evidence type="ECO:0000259" key="15">
    <source>
        <dbReference type="PROSITE" id="PS50110"/>
    </source>
</evidence>
<evidence type="ECO:0000256" key="9">
    <source>
        <dbReference type="ARBA" id="ARBA00022989"/>
    </source>
</evidence>
<dbReference type="FunFam" id="3.30.565.10:FF:000049">
    <property type="entry name" value="Two-component sensor histidine kinase"/>
    <property type="match status" value="1"/>
</dbReference>
<dbReference type="InterPro" id="IPR004358">
    <property type="entry name" value="Sig_transdc_His_kin-like_C"/>
</dbReference>
<feature type="modified residue" description="4-aspartylphosphate" evidence="11">
    <location>
        <position position="1063"/>
    </location>
</feature>
<dbReference type="PANTHER" id="PTHR43047">
    <property type="entry name" value="TWO-COMPONENT HISTIDINE PROTEIN KINASE"/>
    <property type="match status" value="1"/>
</dbReference>
<comment type="subcellular location">
    <subcellularLocation>
        <location evidence="2">Membrane</location>
        <topology evidence="2">Multi-pass membrane protein</topology>
    </subcellularLocation>
</comment>
<evidence type="ECO:0000259" key="14">
    <source>
        <dbReference type="PROSITE" id="PS50109"/>
    </source>
</evidence>
<dbReference type="PROSITE" id="PS50110">
    <property type="entry name" value="RESPONSE_REGULATORY"/>
    <property type="match status" value="1"/>
</dbReference>
<feature type="transmembrane region" description="Helical" evidence="13">
    <location>
        <begin position="238"/>
        <end position="258"/>
    </location>
</feature>
<dbReference type="EC" id="2.7.13.3" evidence="4"/>
<dbReference type="InterPro" id="IPR001734">
    <property type="entry name" value="Na/solute_symporter"/>
</dbReference>
<evidence type="ECO:0000256" key="8">
    <source>
        <dbReference type="ARBA" id="ARBA00022777"/>
    </source>
</evidence>
<keyword evidence="12" id="KW-0175">Coiled coil</keyword>
<dbReference type="InterPro" id="IPR036890">
    <property type="entry name" value="HATPase_C_sf"/>
</dbReference>
<dbReference type="Gene3D" id="1.10.287.130">
    <property type="match status" value="1"/>
</dbReference>
<dbReference type="GO" id="GO:0005886">
    <property type="term" value="C:plasma membrane"/>
    <property type="evidence" value="ECO:0007669"/>
    <property type="project" value="TreeGrafter"/>
</dbReference>
<dbReference type="Pfam" id="PF02518">
    <property type="entry name" value="HATPase_c"/>
    <property type="match status" value="1"/>
</dbReference>
<feature type="transmembrane region" description="Helical" evidence="13">
    <location>
        <begin position="42"/>
        <end position="59"/>
    </location>
</feature>
<dbReference type="EMBL" id="JABBXH010000003">
    <property type="protein sequence ID" value="NMP31809.1"/>
    <property type="molecule type" value="Genomic_DNA"/>
</dbReference>
<feature type="coiled-coil region" evidence="12">
    <location>
        <begin position="743"/>
        <end position="770"/>
    </location>
</feature>
<keyword evidence="18" id="KW-1185">Reference proteome</keyword>
<dbReference type="InterPro" id="IPR003594">
    <property type="entry name" value="HATPase_dom"/>
</dbReference>
<evidence type="ECO:0000256" key="4">
    <source>
        <dbReference type="ARBA" id="ARBA00012438"/>
    </source>
</evidence>
<keyword evidence="5 11" id="KW-0597">Phosphoprotein</keyword>
<evidence type="ECO:0000256" key="1">
    <source>
        <dbReference type="ARBA" id="ARBA00000085"/>
    </source>
</evidence>
<dbReference type="InterPro" id="IPR036097">
    <property type="entry name" value="HisK_dim/P_sf"/>
</dbReference>
<dbReference type="InterPro" id="IPR005467">
    <property type="entry name" value="His_kinase_dom"/>
</dbReference>
<sequence>MLIWQSFDSWLISLISIAYFLVLFAVAYFGQKQSQDKWHNRPWIYGLSLGVSCTSWAFYGTVGQAAATGSWLAPIYIGTILCFVFAWPMLLRMLRISKQQNITSIADFIACRYDRSPQIAGLVTLVALIGTIPYIALQLRAVSTSFDLLTGTYQSGINTTVLVTIVLIAFSILFGTRQVAASRQNRGLVLAIAFSSIVKLFALTAIGIFATFFIFDGFNDLLLRSETISFESDSDLNASIYFAISQAILGMITIVVLPQQFHMAMIENHHEQELKTARWLYPLYLVLINLFVLPIAIAGLATFPGGSVDADTFVITLPLFFQQSWLVLLVYIGGLAAATSMVIIATIVLSTMLTTEIINPLLLKGKSRLLKDKPQVSGLILNLRRITIALLLILALGFERVVSQQNHLATIGLLSFVLLAQLAPLIWGALYWRKATTKGALIGLVVGSAVWCYLLLLPSLIPDAAWLYSSAIVEWTGLDNISVGLLASLLANVSCFVGVSLFSQRSVGEQLQAEIFIHKPERVDGNKLSNNDLYHLLQRFVSSQAAEELMNLLPSNSKSRAQASAKLVEHTRLQLAGVLGSASTRMVMNAATEKEMPLEDVVHIVDEASKIFQFNRELLQAGVENIEQGISVVDADMRIVAWNQRYIELLGYPEGFLTAGKPIEDVLRFNADRGVIQGEDKHALIAKRIDHMRKGTNHHFQRIMPNGVVLEIRGQAMPGGGFVSTFSDITAHVEAERALQQANEGLEKRVEERTVELVEAKAEAEAANRSKTRFLAAASHDLMQPFNALTLFTTMLQKRVNTEELTELAGNIQHSLTAVEGLLSDLVEISKLDSSAQKVECSTFAVADLLAPLNNEFSVLADGDDIDFHYQASSCFVETDKRMVRRIIQNFLSNAFRYAPHGKVLLGARRQKDVIRIEVWDSGVGIPTDKQDVIFKEFERLKSTEDKPGLGLGLAISDRIAKLLNLKLSVRSTLDRGSVFSVDIPRATSMQSVTKVSDKALDKMTNDFPLLPVLLIDNDELLLKALSSQLADWQCLVLSATDLEGVQTQLLQDSFIPQLIIADYHLDDGENGVDVVQLLEQQYQWDVPCIICSADPSEHIRQRTSDAKFSFMRKPIKSLALKRTIKQLLTAE</sequence>
<feature type="transmembrane region" description="Helical" evidence="13">
    <location>
        <begin position="439"/>
        <end position="461"/>
    </location>
</feature>
<dbReference type="Pfam" id="PF00512">
    <property type="entry name" value="HisKA"/>
    <property type="match status" value="1"/>
</dbReference>
<keyword evidence="7 13" id="KW-0812">Transmembrane</keyword>
<dbReference type="SMART" id="SM00091">
    <property type="entry name" value="PAS"/>
    <property type="match status" value="1"/>
</dbReference>
<dbReference type="PROSITE" id="PS50109">
    <property type="entry name" value="HIS_KIN"/>
    <property type="match status" value="1"/>
</dbReference>
<evidence type="ECO:0000256" key="6">
    <source>
        <dbReference type="ARBA" id="ARBA00022679"/>
    </source>
</evidence>
<dbReference type="SUPFAM" id="SSF55785">
    <property type="entry name" value="PYP-like sensor domain (PAS domain)"/>
    <property type="match status" value="1"/>
</dbReference>
<evidence type="ECO:0000313" key="17">
    <source>
        <dbReference type="EMBL" id="NMP31809.1"/>
    </source>
</evidence>
<gene>
    <name evidence="17" type="ORF">HII17_09555</name>
</gene>
<dbReference type="Proteomes" id="UP000568664">
    <property type="component" value="Unassembled WGS sequence"/>
</dbReference>
<evidence type="ECO:0000256" key="12">
    <source>
        <dbReference type="SAM" id="Coils"/>
    </source>
</evidence>
<dbReference type="CDD" id="cd10322">
    <property type="entry name" value="SLC5sbd"/>
    <property type="match status" value="1"/>
</dbReference>
<dbReference type="PROSITE" id="PS50112">
    <property type="entry name" value="PAS"/>
    <property type="match status" value="1"/>
</dbReference>
<dbReference type="SMART" id="SM00448">
    <property type="entry name" value="REC"/>
    <property type="match status" value="1"/>
</dbReference>
<dbReference type="PRINTS" id="PR00344">
    <property type="entry name" value="BCTRLSENSOR"/>
</dbReference>
<dbReference type="GO" id="GO:0009927">
    <property type="term" value="F:histidine phosphotransfer kinase activity"/>
    <property type="evidence" value="ECO:0007669"/>
    <property type="project" value="TreeGrafter"/>
</dbReference>